<dbReference type="Gene3D" id="2.60.40.60">
    <property type="entry name" value="Cadherins"/>
    <property type="match status" value="3"/>
</dbReference>
<evidence type="ECO:0000256" key="4">
    <source>
        <dbReference type="ARBA" id="ARBA00023136"/>
    </source>
</evidence>
<evidence type="ECO:0000256" key="6">
    <source>
        <dbReference type="SAM" id="MobiDB-lite"/>
    </source>
</evidence>
<dbReference type="EMBL" id="QCYY01002643">
    <property type="protein sequence ID" value="ROT68712.1"/>
    <property type="molecule type" value="Genomic_DNA"/>
</dbReference>
<evidence type="ECO:0000256" key="3">
    <source>
        <dbReference type="ARBA" id="ARBA00022837"/>
    </source>
</evidence>
<dbReference type="Proteomes" id="UP000283509">
    <property type="component" value="Unassembled WGS sequence"/>
</dbReference>
<keyword evidence="4" id="KW-0472">Membrane</keyword>
<evidence type="ECO:0000256" key="1">
    <source>
        <dbReference type="ARBA" id="ARBA00004370"/>
    </source>
</evidence>
<evidence type="ECO:0000313" key="8">
    <source>
        <dbReference type="EMBL" id="ROT68712.1"/>
    </source>
</evidence>
<reference evidence="8 9" key="2">
    <citation type="submission" date="2019-01" db="EMBL/GenBank/DDBJ databases">
        <title>The decoding of complex shrimp genome reveals the adaptation for benthos swimmer, frequently molting mechanism and breeding impact on genome.</title>
        <authorList>
            <person name="Sun Y."/>
            <person name="Gao Y."/>
            <person name="Yu Y."/>
        </authorList>
    </citation>
    <scope>NUCLEOTIDE SEQUENCE [LARGE SCALE GENOMIC DNA]</scope>
    <source>
        <tissue evidence="8">Muscle</tissue>
    </source>
</reference>
<dbReference type="PROSITE" id="PS50268">
    <property type="entry name" value="CADHERIN_2"/>
    <property type="match status" value="2"/>
</dbReference>
<dbReference type="CDD" id="cd11304">
    <property type="entry name" value="Cadherin_repeat"/>
    <property type="match status" value="2"/>
</dbReference>
<dbReference type="AlphaFoldDB" id="A0A423SX07"/>
<evidence type="ECO:0000259" key="7">
    <source>
        <dbReference type="PROSITE" id="PS50268"/>
    </source>
</evidence>
<dbReference type="GO" id="GO:0007156">
    <property type="term" value="P:homophilic cell adhesion via plasma membrane adhesion molecules"/>
    <property type="evidence" value="ECO:0007669"/>
    <property type="project" value="InterPro"/>
</dbReference>
<comment type="caution">
    <text evidence="8">The sequence shown here is derived from an EMBL/GenBank/DDBJ whole genome shotgun (WGS) entry which is preliminary data.</text>
</comment>
<dbReference type="SMART" id="SM00112">
    <property type="entry name" value="CA"/>
    <property type="match status" value="2"/>
</dbReference>
<dbReference type="PANTHER" id="PTHR24027:SF438">
    <property type="entry name" value="CADHERIN 23"/>
    <property type="match status" value="1"/>
</dbReference>
<evidence type="ECO:0000256" key="5">
    <source>
        <dbReference type="PROSITE-ProRule" id="PRU00043"/>
    </source>
</evidence>
<dbReference type="GO" id="GO:0016342">
    <property type="term" value="C:catenin complex"/>
    <property type="evidence" value="ECO:0007669"/>
    <property type="project" value="TreeGrafter"/>
</dbReference>
<dbReference type="InterPro" id="IPR002126">
    <property type="entry name" value="Cadherin-like_dom"/>
</dbReference>
<feature type="compositionally biased region" description="Gly residues" evidence="6">
    <location>
        <begin position="335"/>
        <end position="351"/>
    </location>
</feature>
<feature type="region of interest" description="Disordered" evidence="6">
    <location>
        <begin position="296"/>
        <end position="357"/>
    </location>
</feature>
<dbReference type="PROSITE" id="PS00232">
    <property type="entry name" value="CADHERIN_1"/>
    <property type="match status" value="1"/>
</dbReference>
<dbReference type="Pfam" id="PF00028">
    <property type="entry name" value="Cadherin"/>
    <property type="match status" value="1"/>
</dbReference>
<dbReference type="OrthoDB" id="6379573at2759"/>
<comment type="subcellular location">
    <subcellularLocation>
        <location evidence="1">Membrane</location>
    </subcellularLocation>
</comment>
<dbReference type="GO" id="GO:0045296">
    <property type="term" value="F:cadherin binding"/>
    <property type="evidence" value="ECO:0007669"/>
    <property type="project" value="TreeGrafter"/>
</dbReference>
<evidence type="ECO:0000313" key="9">
    <source>
        <dbReference type="Proteomes" id="UP000283509"/>
    </source>
</evidence>
<gene>
    <name evidence="8" type="ORF">C7M84_013132</name>
</gene>
<dbReference type="InterPro" id="IPR015919">
    <property type="entry name" value="Cadherin-like_sf"/>
</dbReference>
<keyword evidence="9" id="KW-1185">Reference proteome</keyword>
<evidence type="ECO:0000256" key="2">
    <source>
        <dbReference type="ARBA" id="ARBA00022737"/>
    </source>
</evidence>
<name>A0A423SX07_PENVA</name>
<feature type="domain" description="Cadherin" evidence="7">
    <location>
        <begin position="62"/>
        <end position="155"/>
    </location>
</feature>
<feature type="domain" description="Cadherin" evidence="7">
    <location>
        <begin position="156"/>
        <end position="271"/>
    </location>
</feature>
<dbReference type="GO" id="GO:0016477">
    <property type="term" value="P:cell migration"/>
    <property type="evidence" value="ECO:0007669"/>
    <property type="project" value="TreeGrafter"/>
</dbReference>
<sequence>MTPHREQKSSSSLQDDLRAADRLLLCGGASGARRRRGGRSVSVAGGRGLSVESERQCLRADVTQVAATDYDDAAEGSNAVVSYSVEKNVIDDQSGQPIFAIDASTGRITTALCCLDRERTSSYTIHVVASDGGGLKGTGTVLVRVGDENDVSPRFSKREWRVTVHESVAANTSLATLTVLDPDASNDFAFRVVEGSGHGWDKFHVTAAGNRSGSLQAVEELDYEDPRQRQGFRFKVQVSDKGAEGWREAAQLDWAWVVVDLLDDNDNAPDLSNRQVNLTLPEDTPIGHLLASFTAHDRDQGGAGGALQHRARKRPRPPLRGGLGGARAAAAPAGPRGGGAPRGARAGGGRGAPPRTATATLSLSLTDVNDNAPHVARRDPILVPENTRPGHVAALALDDPDDWSLGHGPPFTARLDDNAAPDIKNTFAVEFDQSRCPPRPLGRQPSLFPRGLLGLRGLRAAGACISAGKKALIAHKCAQNASDGFFKFAGGRPPDPEMIRSVP</sequence>
<dbReference type="GO" id="GO:0005509">
    <property type="term" value="F:calcium ion binding"/>
    <property type="evidence" value="ECO:0007669"/>
    <property type="project" value="UniProtKB-UniRule"/>
</dbReference>
<accession>A0A423SX07</accession>
<keyword evidence="3 5" id="KW-0106">Calcium</keyword>
<dbReference type="InterPro" id="IPR039808">
    <property type="entry name" value="Cadherin"/>
</dbReference>
<protein>
    <submittedName>
        <fullName evidence="8">Neural-cadherin-like</fullName>
    </submittedName>
</protein>
<dbReference type="PANTHER" id="PTHR24027">
    <property type="entry name" value="CADHERIN-23"/>
    <property type="match status" value="1"/>
</dbReference>
<dbReference type="SUPFAM" id="SSF49313">
    <property type="entry name" value="Cadherin-like"/>
    <property type="match status" value="3"/>
</dbReference>
<dbReference type="PRINTS" id="PR00205">
    <property type="entry name" value="CADHERIN"/>
</dbReference>
<proteinExistence type="predicted"/>
<dbReference type="InterPro" id="IPR020894">
    <property type="entry name" value="Cadherin_CS"/>
</dbReference>
<organism evidence="8 9">
    <name type="scientific">Penaeus vannamei</name>
    <name type="common">Whiteleg shrimp</name>
    <name type="synonym">Litopenaeus vannamei</name>
    <dbReference type="NCBI Taxonomy" id="6689"/>
    <lineage>
        <taxon>Eukaryota</taxon>
        <taxon>Metazoa</taxon>
        <taxon>Ecdysozoa</taxon>
        <taxon>Arthropoda</taxon>
        <taxon>Crustacea</taxon>
        <taxon>Multicrustacea</taxon>
        <taxon>Malacostraca</taxon>
        <taxon>Eumalacostraca</taxon>
        <taxon>Eucarida</taxon>
        <taxon>Decapoda</taxon>
        <taxon>Dendrobranchiata</taxon>
        <taxon>Penaeoidea</taxon>
        <taxon>Penaeidae</taxon>
        <taxon>Penaeus</taxon>
    </lineage>
</organism>
<keyword evidence="2" id="KW-0677">Repeat</keyword>
<dbReference type="GO" id="GO:0008013">
    <property type="term" value="F:beta-catenin binding"/>
    <property type="evidence" value="ECO:0007669"/>
    <property type="project" value="TreeGrafter"/>
</dbReference>
<reference evidence="8 9" key="1">
    <citation type="submission" date="2018-04" db="EMBL/GenBank/DDBJ databases">
        <authorList>
            <person name="Zhang X."/>
            <person name="Yuan J."/>
            <person name="Li F."/>
            <person name="Xiang J."/>
        </authorList>
    </citation>
    <scope>NUCLEOTIDE SEQUENCE [LARGE SCALE GENOMIC DNA]</scope>
    <source>
        <tissue evidence="8">Muscle</tissue>
    </source>
</reference>
<dbReference type="STRING" id="6689.A0A423SX07"/>